<dbReference type="InterPro" id="IPR057336">
    <property type="entry name" value="GerAC_N"/>
</dbReference>
<keyword evidence="11" id="KW-1185">Reference proteome</keyword>
<reference evidence="11" key="1">
    <citation type="journal article" date="2019" name="Int. J. Syst. Evol. Microbiol.">
        <title>The Global Catalogue of Microorganisms (GCM) 10K type strain sequencing project: providing services to taxonomists for standard genome sequencing and annotation.</title>
        <authorList>
            <consortium name="The Broad Institute Genomics Platform"/>
            <consortium name="The Broad Institute Genome Sequencing Center for Infectious Disease"/>
            <person name="Wu L."/>
            <person name="Ma J."/>
        </authorList>
    </citation>
    <scope>NUCLEOTIDE SEQUENCE [LARGE SCALE GENOMIC DNA]</scope>
    <source>
        <strain evidence="11">CGMCC 1.14993</strain>
    </source>
</reference>
<evidence type="ECO:0000259" key="9">
    <source>
        <dbReference type="Pfam" id="PF25198"/>
    </source>
</evidence>
<accession>A0A8J3ATK8</accession>
<dbReference type="Pfam" id="PF25198">
    <property type="entry name" value="Spore_GerAC_N"/>
    <property type="match status" value="1"/>
</dbReference>
<evidence type="ECO:0000313" key="11">
    <source>
        <dbReference type="Proteomes" id="UP000626244"/>
    </source>
</evidence>
<name>A0A8J3ATK8_9BACI</name>
<evidence type="ECO:0000259" key="8">
    <source>
        <dbReference type="Pfam" id="PF05504"/>
    </source>
</evidence>
<evidence type="ECO:0000256" key="4">
    <source>
        <dbReference type="ARBA" id="ARBA00022729"/>
    </source>
</evidence>
<evidence type="ECO:0000256" key="6">
    <source>
        <dbReference type="ARBA" id="ARBA00023139"/>
    </source>
</evidence>
<keyword evidence="7" id="KW-0449">Lipoprotein</keyword>
<dbReference type="PANTHER" id="PTHR35789">
    <property type="entry name" value="SPORE GERMINATION PROTEIN B3"/>
    <property type="match status" value="1"/>
</dbReference>
<dbReference type="GO" id="GO:0016020">
    <property type="term" value="C:membrane"/>
    <property type="evidence" value="ECO:0007669"/>
    <property type="project" value="UniProtKB-SubCell"/>
</dbReference>
<dbReference type="Proteomes" id="UP000626244">
    <property type="component" value="Unassembled WGS sequence"/>
</dbReference>
<feature type="domain" description="Spore germination GerAC-like C-terminal" evidence="8">
    <location>
        <begin position="201"/>
        <end position="363"/>
    </location>
</feature>
<organism evidence="10 11">
    <name type="scientific">Gottfriedia solisilvae</name>
    <dbReference type="NCBI Taxonomy" id="1516104"/>
    <lineage>
        <taxon>Bacteria</taxon>
        <taxon>Bacillati</taxon>
        <taxon>Bacillota</taxon>
        <taxon>Bacilli</taxon>
        <taxon>Bacillales</taxon>
        <taxon>Bacillaceae</taxon>
        <taxon>Gottfriedia</taxon>
    </lineage>
</organism>
<dbReference type="GO" id="GO:0009847">
    <property type="term" value="P:spore germination"/>
    <property type="evidence" value="ECO:0007669"/>
    <property type="project" value="InterPro"/>
</dbReference>
<keyword evidence="3" id="KW-0309">Germination</keyword>
<dbReference type="OrthoDB" id="2370124at2"/>
<comment type="similarity">
    <text evidence="2">Belongs to the GerABKC lipoprotein family.</text>
</comment>
<keyword evidence="4" id="KW-0732">Signal</keyword>
<dbReference type="PANTHER" id="PTHR35789:SF1">
    <property type="entry name" value="SPORE GERMINATION PROTEIN B3"/>
    <property type="match status" value="1"/>
</dbReference>
<dbReference type="AlphaFoldDB" id="A0A8J3ATK8"/>
<dbReference type="PROSITE" id="PS51257">
    <property type="entry name" value="PROKAR_LIPOPROTEIN"/>
    <property type="match status" value="1"/>
</dbReference>
<dbReference type="EMBL" id="BMHB01000002">
    <property type="protein sequence ID" value="GGI15903.1"/>
    <property type="molecule type" value="Genomic_DNA"/>
</dbReference>
<comment type="caution">
    <text evidence="10">The sequence shown here is derived from an EMBL/GenBank/DDBJ whole genome shotgun (WGS) entry which is preliminary data.</text>
</comment>
<evidence type="ECO:0000256" key="1">
    <source>
        <dbReference type="ARBA" id="ARBA00004635"/>
    </source>
</evidence>
<comment type="subcellular location">
    <subcellularLocation>
        <location evidence="1">Membrane</location>
        <topology evidence="1">Lipid-anchor</topology>
    </subcellularLocation>
</comment>
<keyword evidence="6" id="KW-0564">Palmitate</keyword>
<sequence>MKKIFLIYLCVILIFLSGCWDQSLLVNKTLINGVSFDITDKNELLGSARILNIESKGGGQFDLKDELIETKSKYSSEVGPEINFKMPGKIDVSKAHIILIGEELGKQGIHPFLEIFYRPKDAYVTARVVMTKGSASDILSVNPQKSPIAFEILKALKSSESLTNIPKETVFSTWSQVVDSREDLLLPFVEKVENDRVAIGGVYLFHKDKYTGYSIPKEKSTLLLLLSNGIQKEGLVAVNLKRNRSTALRVMDEKRKMDLVIDKANRKIKCKINLELDVNLVSYSNNLEEKTNVNSLNKDISTLLTKEAKELTSILLEANCDALGIGRKLASSHPDIWKKLDWEKDYKNVQFETKVKVNITKTGAVF</sequence>
<evidence type="ECO:0000313" key="10">
    <source>
        <dbReference type="EMBL" id="GGI15903.1"/>
    </source>
</evidence>
<proteinExistence type="inferred from homology"/>
<evidence type="ECO:0000256" key="3">
    <source>
        <dbReference type="ARBA" id="ARBA00022544"/>
    </source>
</evidence>
<dbReference type="InterPro" id="IPR038501">
    <property type="entry name" value="Spore_GerAC_C_sf"/>
</dbReference>
<dbReference type="Pfam" id="PF05504">
    <property type="entry name" value="Spore_GerAC"/>
    <property type="match status" value="1"/>
</dbReference>
<dbReference type="Gene3D" id="3.30.300.210">
    <property type="entry name" value="Nutrient germinant receptor protein C, domain 3"/>
    <property type="match status" value="1"/>
</dbReference>
<evidence type="ECO:0000256" key="5">
    <source>
        <dbReference type="ARBA" id="ARBA00023136"/>
    </source>
</evidence>
<gene>
    <name evidence="10" type="primary">gerKC</name>
    <name evidence="10" type="ORF">GCM10007380_30290</name>
</gene>
<dbReference type="NCBIfam" id="TIGR02887">
    <property type="entry name" value="spore_ger_x_C"/>
    <property type="match status" value="1"/>
</dbReference>
<feature type="domain" description="Spore germination protein N-terminal" evidence="9">
    <location>
        <begin position="24"/>
        <end position="190"/>
    </location>
</feature>
<keyword evidence="5" id="KW-0472">Membrane</keyword>
<evidence type="ECO:0000256" key="2">
    <source>
        <dbReference type="ARBA" id="ARBA00007886"/>
    </source>
</evidence>
<dbReference type="RefSeq" id="WP_088000515.1">
    <property type="nucleotide sequence ID" value="NZ_BMHB01000002.1"/>
</dbReference>
<dbReference type="InterPro" id="IPR046953">
    <property type="entry name" value="Spore_GerAC-like_C"/>
</dbReference>
<dbReference type="InterPro" id="IPR008844">
    <property type="entry name" value="Spore_GerAC-like"/>
</dbReference>
<protein>
    <submittedName>
        <fullName evidence="10">Germination protein</fullName>
    </submittedName>
</protein>
<evidence type="ECO:0000256" key="7">
    <source>
        <dbReference type="ARBA" id="ARBA00023288"/>
    </source>
</evidence>